<reference evidence="6" key="1">
    <citation type="journal article" date="2013" name="Nat. Genet.">
        <title>The duck genome and transcriptome provide insight into an avian influenza virus reservoir species.</title>
        <authorList>
            <person name="Huang Y."/>
            <person name="Li Y."/>
            <person name="Burt D.W."/>
            <person name="Chen H."/>
            <person name="Zhang Y."/>
            <person name="Qian W."/>
            <person name="Kim H."/>
            <person name="Gan S."/>
            <person name="Zhao Y."/>
            <person name="Li J."/>
            <person name="Yi K."/>
            <person name="Feng H."/>
            <person name="Zhu P."/>
            <person name="Li B."/>
            <person name="Liu Q."/>
            <person name="Fairley S."/>
            <person name="Magor K.E."/>
            <person name="Du Z."/>
            <person name="Hu X."/>
            <person name="Goodman L."/>
            <person name="Tafer H."/>
            <person name="Vignal A."/>
            <person name="Lee T."/>
            <person name="Kim K.W."/>
            <person name="Sheng Z."/>
            <person name="An Y."/>
            <person name="Searle S."/>
            <person name="Herrero J."/>
            <person name="Groenen M.A."/>
            <person name="Crooijmans R.P."/>
            <person name="Faraut T."/>
            <person name="Cai Q."/>
            <person name="Webster R.G."/>
            <person name="Aldridge J.R."/>
            <person name="Warren W.C."/>
            <person name="Bartschat S."/>
            <person name="Kehr S."/>
            <person name="Marz M."/>
            <person name="Stadler P.F."/>
            <person name="Smith J."/>
            <person name="Kraus R.H."/>
            <person name="Zhao Y."/>
            <person name="Ren L."/>
            <person name="Fei J."/>
            <person name="Morisson M."/>
            <person name="Kaiser P."/>
            <person name="Griffin D.K."/>
            <person name="Rao M."/>
            <person name="Pitel F."/>
            <person name="Wang J."/>
            <person name="Li N."/>
        </authorList>
    </citation>
    <scope>NUCLEOTIDE SEQUENCE [LARGE SCALE GENOMIC DNA]</scope>
</reference>
<evidence type="ECO:0000259" key="4">
    <source>
        <dbReference type="Pfam" id="PF01591"/>
    </source>
</evidence>
<proteinExistence type="predicted"/>
<evidence type="ECO:0000256" key="1">
    <source>
        <dbReference type="ARBA" id="ARBA00022741"/>
    </source>
</evidence>
<feature type="non-terminal residue" evidence="5">
    <location>
        <position position="1"/>
    </location>
</feature>
<name>R0KUN0_ANAPL</name>
<dbReference type="InterPro" id="IPR013079">
    <property type="entry name" value="6Phosfructo_kin"/>
</dbReference>
<organism evidence="5 6">
    <name type="scientific">Anas platyrhynchos</name>
    <name type="common">Mallard</name>
    <name type="synonym">Anas boschas</name>
    <dbReference type="NCBI Taxonomy" id="8839"/>
    <lineage>
        <taxon>Eukaryota</taxon>
        <taxon>Metazoa</taxon>
        <taxon>Chordata</taxon>
        <taxon>Craniata</taxon>
        <taxon>Vertebrata</taxon>
        <taxon>Euteleostomi</taxon>
        <taxon>Archelosauria</taxon>
        <taxon>Archosauria</taxon>
        <taxon>Dinosauria</taxon>
        <taxon>Saurischia</taxon>
        <taxon>Theropoda</taxon>
        <taxon>Coelurosauria</taxon>
        <taxon>Aves</taxon>
        <taxon>Neognathae</taxon>
        <taxon>Galloanserae</taxon>
        <taxon>Anseriformes</taxon>
        <taxon>Anatidae</taxon>
        <taxon>Anatinae</taxon>
        <taxon>Anas</taxon>
    </lineage>
</organism>
<dbReference type="PANTHER" id="PTHR10606:SF15">
    <property type="entry name" value="6-PHOSPHOFRUCTO-2-KINASE_FRUCTOSE-2,6-BISPHOSPHATASE 1"/>
    <property type="match status" value="1"/>
</dbReference>
<feature type="domain" description="6-phosphofructo-2-kinase" evidence="4">
    <location>
        <begin position="2"/>
        <end position="41"/>
    </location>
</feature>
<feature type="non-terminal residue" evidence="5">
    <location>
        <position position="41"/>
    </location>
</feature>
<evidence type="ECO:0000313" key="6">
    <source>
        <dbReference type="Proteomes" id="UP000296049"/>
    </source>
</evidence>
<gene>
    <name evidence="5" type="ORF">Anapl_18711</name>
</gene>
<dbReference type="GO" id="GO:0006000">
    <property type="term" value="P:fructose metabolic process"/>
    <property type="evidence" value="ECO:0007669"/>
    <property type="project" value="InterPro"/>
</dbReference>
<dbReference type="Proteomes" id="UP000296049">
    <property type="component" value="Unassembled WGS sequence"/>
</dbReference>
<dbReference type="PIRSF" id="PIRSF000709">
    <property type="entry name" value="6PFK_2-Ptase"/>
    <property type="match status" value="1"/>
</dbReference>
<dbReference type="GO" id="GO:0004331">
    <property type="term" value="F:fructose-2,6-bisphosphate 2-phosphatase activity"/>
    <property type="evidence" value="ECO:0007669"/>
    <property type="project" value="TreeGrafter"/>
</dbReference>
<dbReference type="AlphaFoldDB" id="R0KUN0"/>
<sequence>QQVKLSSPDYKGCAPEEVVADFLQRIECYKATYEPLDEQLD</sequence>
<accession>R0KUN0</accession>
<dbReference type="GO" id="GO:0006003">
    <property type="term" value="P:fructose 2,6-bisphosphate metabolic process"/>
    <property type="evidence" value="ECO:0007669"/>
    <property type="project" value="InterPro"/>
</dbReference>
<keyword evidence="3" id="KW-0067">ATP-binding</keyword>
<keyword evidence="6" id="KW-1185">Reference proteome</keyword>
<evidence type="ECO:0000256" key="3">
    <source>
        <dbReference type="ARBA" id="ARBA00022840"/>
    </source>
</evidence>
<dbReference type="GO" id="GO:0043540">
    <property type="term" value="C:6-phosphofructo-2-kinase/fructose-2,6-biphosphatase complex"/>
    <property type="evidence" value="ECO:0007669"/>
    <property type="project" value="TreeGrafter"/>
</dbReference>
<dbReference type="EMBL" id="KB802315">
    <property type="protein sequence ID" value="EOA92844.1"/>
    <property type="molecule type" value="Genomic_DNA"/>
</dbReference>
<keyword evidence="1" id="KW-0547">Nucleotide-binding</keyword>
<dbReference type="Gene3D" id="3.40.50.300">
    <property type="entry name" value="P-loop containing nucleotide triphosphate hydrolases"/>
    <property type="match status" value="1"/>
</dbReference>
<dbReference type="InterPro" id="IPR027417">
    <property type="entry name" value="P-loop_NTPase"/>
</dbReference>
<dbReference type="GO" id="GO:0003873">
    <property type="term" value="F:6-phosphofructo-2-kinase activity"/>
    <property type="evidence" value="ECO:0007669"/>
    <property type="project" value="InterPro"/>
</dbReference>
<evidence type="ECO:0000256" key="2">
    <source>
        <dbReference type="ARBA" id="ARBA00022801"/>
    </source>
</evidence>
<dbReference type="GO" id="GO:0005524">
    <property type="term" value="F:ATP binding"/>
    <property type="evidence" value="ECO:0007669"/>
    <property type="project" value="UniProtKB-KW"/>
</dbReference>
<keyword evidence="2" id="KW-0378">Hydrolase</keyword>
<dbReference type="InterPro" id="IPR003094">
    <property type="entry name" value="6Pfruct_kin"/>
</dbReference>
<protein>
    <submittedName>
        <fullName evidence="5">6PF-2-K/Fru-2,6-P2ASE liver isozyme</fullName>
    </submittedName>
</protein>
<dbReference type="Pfam" id="PF01591">
    <property type="entry name" value="6PF2K"/>
    <property type="match status" value="1"/>
</dbReference>
<dbReference type="PANTHER" id="PTHR10606">
    <property type="entry name" value="6-PHOSPHOFRUCTO-2-KINASE/FRUCTOSE-2,6-BISPHOSPHATASE"/>
    <property type="match status" value="1"/>
</dbReference>
<evidence type="ECO:0000313" key="5">
    <source>
        <dbReference type="EMBL" id="EOA92844.1"/>
    </source>
</evidence>